<feature type="binding site" evidence="9">
    <location>
        <position position="186"/>
    </location>
    <ligand>
        <name>ATP</name>
        <dbReference type="ChEBI" id="CHEBI:30616"/>
    </ligand>
</feature>
<keyword evidence="3 9" id="KW-0547">Nucleotide-binding</keyword>
<feature type="domain" description="Carbohydrate kinase PfkB" evidence="10">
    <location>
        <begin position="4"/>
        <end position="275"/>
    </location>
</feature>
<comment type="function">
    <text evidence="9">Catalyzes the phosphorylation of ribose at O-5 in a reaction requiring ATP and magnesium. The resulting D-ribose-5-phosphate can then be used either for sythesis of nucleotides, histidine, and tryptophan, or as a component of the pentose phosphate pathway.</text>
</comment>
<name>K6X5N5_9MICO</name>
<dbReference type="GO" id="GO:0004747">
    <property type="term" value="F:ribokinase activity"/>
    <property type="evidence" value="ECO:0007669"/>
    <property type="project" value="UniProtKB-UniRule"/>
</dbReference>
<dbReference type="PANTHER" id="PTHR10584:SF166">
    <property type="entry name" value="RIBOKINASE"/>
    <property type="match status" value="1"/>
</dbReference>
<comment type="similarity">
    <text evidence="9">Belongs to the carbohydrate kinase PfkB family. Ribokinase subfamily.</text>
</comment>
<protein>
    <recommendedName>
        <fullName evidence="9">Ribokinase</fullName>
        <shortName evidence="9">RK</shortName>
        <ecNumber evidence="9">2.7.1.15</ecNumber>
    </recommendedName>
</protein>
<dbReference type="AlphaFoldDB" id="K6X5N5"/>
<feature type="binding site" evidence="9">
    <location>
        <begin position="40"/>
        <end position="44"/>
    </location>
    <ligand>
        <name>substrate</name>
    </ligand>
</feature>
<dbReference type="InterPro" id="IPR002139">
    <property type="entry name" value="Ribo/fructo_kinase"/>
</dbReference>
<comment type="subcellular location">
    <subcellularLocation>
        <location evidence="9">Cytoplasm</location>
    </subcellularLocation>
</comment>
<keyword evidence="6 9" id="KW-0460">Magnesium</keyword>
<feature type="binding site" evidence="9">
    <location>
        <begin position="206"/>
        <end position="211"/>
    </location>
    <ligand>
        <name>ATP</name>
        <dbReference type="ChEBI" id="CHEBI:30616"/>
    </ligand>
</feature>
<evidence type="ECO:0000256" key="8">
    <source>
        <dbReference type="ARBA" id="ARBA00023277"/>
    </source>
</evidence>
<sequence length="279" mass="28237">MSGRVIVIGSLNIDLVTQVERHPKPGETLTGSDLVRVAGGKGANQAAAAQRAGANVAMVGHVGDDEGGRAYRSRLADLGVDVDLLVTDETRPTGTALIVVDAQGENSIVIAPGANASDRWPDTLAQALEGLTPDDVVLLQQEIPHEVSADAIRGATAAGARVLINLAPFAPLEQEVLDLVEAVIVNEHEAQQLAEAGLHAPSTITTFGAKGAGWDGEPRSGPKVPADQVIDTTGAGDAFCGALCAALAAGADHDAALDAGQESGATAVRHAGAQPDATL</sequence>
<dbReference type="EC" id="2.7.1.15" evidence="9"/>
<evidence type="ECO:0000256" key="1">
    <source>
        <dbReference type="ARBA" id="ARBA00022679"/>
    </source>
</evidence>
<keyword evidence="9" id="KW-0963">Cytoplasm</keyword>
<dbReference type="SUPFAM" id="SSF53613">
    <property type="entry name" value="Ribokinase-like"/>
    <property type="match status" value="1"/>
</dbReference>
<feature type="binding site" evidence="9">
    <location>
        <position position="231"/>
    </location>
    <ligand>
        <name>K(+)</name>
        <dbReference type="ChEBI" id="CHEBI:29103"/>
    </ligand>
</feature>
<feature type="binding site" evidence="9">
    <location>
        <position position="272"/>
    </location>
    <ligand>
        <name>K(+)</name>
        <dbReference type="ChEBI" id="CHEBI:29103"/>
    </ligand>
</feature>
<dbReference type="PANTHER" id="PTHR10584">
    <property type="entry name" value="SUGAR KINASE"/>
    <property type="match status" value="1"/>
</dbReference>
<gene>
    <name evidence="9 11" type="primary">rbsK</name>
    <name evidence="11" type="ORF">KILIM_003_00360</name>
</gene>
<evidence type="ECO:0000259" key="10">
    <source>
        <dbReference type="Pfam" id="PF00294"/>
    </source>
</evidence>
<dbReference type="GO" id="GO:0005829">
    <property type="term" value="C:cytosol"/>
    <property type="evidence" value="ECO:0007669"/>
    <property type="project" value="TreeGrafter"/>
</dbReference>
<comment type="subunit">
    <text evidence="9">Homodimer.</text>
</comment>
<dbReference type="GO" id="GO:0005524">
    <property type="term" value="F:ATP binding"/>
    <property type="evidence" value="ECO:0007669"/>
    <property type="project" value="UniProtKB-UniRule"/>
</dbReference>
<evidence type="ECO:0000313" key="12">
    <source>
        <dbReference type="Proteomes" id="UP000008366"/>
    </source>
</evidence>
<dbReference type="eggNOG" id="COG0524">
    <property type="taxonomic scope" value="Bacteria"/>
</dbReference>
<evidence type="ECO:0000256" key="3">
    <source>
        <dbReference type="ARBA" id="ARBA00022741"/>
    </source>
</evidence>
<comment type="catalytic activity">
    <reaction evidence="9">
        <text>D-ribose + ATP = D-ribose 5-phosphate + ADP + H(+)</text>
        <dbReference type="Rhea" id="RHEA:13697"/>
        <dbReference type="ChEBI" id="CHEBI:15378"/>
        <dbReference type="ChEBI" id="CHEBI:30616"/>
        <dbReference type="ChEBI" id="CHEBI:47013"/>
        <dbReference type="ChEBI" id="CHEBI:78346"/>
        <dbReference type="ChEBI" id="CHEBI:456216"/>
        <dbReference type="EC" id="2.7.1.15"/>
    </reaction>
</comment>
<feature type="binding site" evidence="9">
    <location>
        <position position="270"/>
    </location>
    <ligand>
        <name>K(+)</name>
        <dbReference type="ChEBI" id="CHEBI:29103"/>
    </ligand>
</feature>
<accession>K6X5N5</accession>
<proteinExistence type="inferred from homology"/>
<comment type="cofactor">
    <cofactor evidence="9">
        <name>Mg(2+)</name>
        <dbReference type="ChEBI" id="CHEBI:18420"/>
    </cofactor>
    <text evidence="9">Requires a divalent cation, most likely magnesium in vivo, as an electrophilic catalyst to aid phosphoryl group transfer. It is the chelate of the metal and the nucleotide that is the actual substrate.</text>
</comment>
<dbReference type="HAMAP" id="MF_01987">
    <property type="entry name" value="Ribokinase"/>
    <property type="match status" value="1"/>
</dbReference>
<keyword evidence="4 9" id="KW-0418">Kinase</keyword>
<organism evidence="11 12">
    <name type="scientific">Kineosphaera limosa NBRC 100340</name>
    <dbReference type="NCBI Taxonomy" id="1184609"/>
    <lineage>
        <taxon>Bacteria</taxon>
        <taxon>Bacillati</taxon>
        <taxon>Actinomycetota</taxon>
        <taxon>Actinomycetes</taxon>
        <taxon>Micrococcales</taxon>
        <taxon>Dermatophilaceae</taxon>
        <taxon>Kineosphaera</taxon>
    </lineage>
</organism>
<feature type="binding site" evidence="9">
    <location>
        <position position="267"/>
    </location>
    <ligand>
        <name>K(+)</name>
        <dbReference type="ChEBI" id="CHEBI:29103"/>
    </ligand>
</feature>
<keyword evidence="5 9" id="KW-0067">ATP-binding</keyword>
<keyword evidence="12" id="KW-1185">Reference proteome</keyword>
<dbReference type="EMBL" id="BAHD01000003">
    <property type="protein sequence ID" value="GAB94114.1"/>
    <property type="molecule type" value="Genomic_DNA"/>
</dbReference>
<dbReference type="RefSeq" id="WP_006590647.1">
    <property type="nucleotide sequence ID" value="NZ_BAHD01000003.1"/>
</dbReference>
<dbReference type="Proteomes" id="UP000008366">
    <property type="component" value="Unassembled WGS sequence"/>
</dbReference>
<dbReference type="GO" id="GO:0019303">
    <property type="term" value="P:D-ribose catabolic process"/>
    <property type="evidence" value="ECO:0007669"/>
    <property type="project" value="UniProtKB-UniRule"/>
</dbReference>
<feature type="active site" description="Proton acceptor" evidence="9">
    <location>
        <position position="237"/>
    </location>
</feature>
<reference evidence="11 12" key="1">
    <citation type="submission" date="2012-08" db="EMBL/GenBank/DDBJ databases">
        <title>Whole genome shotgun sequence of Kineosphaera limosa NBRC 100340.</title>
        <authorList>
            <person name="Yoshida I."/>
            <person name="Isaki S."/>
            <person name="Hosoyama A."/>
            <person name="Tsuchikane K."/>
            <person name="Katsumata H."/>
            <person name="Ando Y."/>
            <person name="Ohji S."/>
            <person name="Hamada M."/>
            <person name="Tamura T."/>
            <person name="Yamazoe A."/>
            <person name="Yamazaki S."/>
            <person name="Fujita N."/>
        </authorList>
    </citation>
    <scope>NUCLEOTIDE SEQUENCE [LARGE SCALE GENOMIC DNA]</scope>
    <source>
        <strain evidence="11 12">NBRC 100340</strain>
    </source>
</reference>
<dbReference type="Pfam" id="PF00294">
    <property type="entry name" value="PfkB"/>
    <property type="match status" value="1"/>
</dbReference>
<dbReference type="InterPro" id="IPR011611">
    <property type="entry name" value="PfkB_dom"/>
</dbReference>
<evidence type="ECO:0000256" key="7">
    <source>
        <dbReference type="ARBA" id="ARBA00022958"/>
    </source>
</evidence>
<feature type="binding site" evidence="9">
    <location>
        <position position="237"/>
    </location>
    <ligand>
        <name>substrate</name>
    </ligand>
</feature>
<dbReference type="UniPathway" id="UPA00916">
    <property type="reaction ID" value="UER00889"/>
</dbReference>
<evidence type="ECO:0000256" key="9">
    <source>
        <dbReference type="HAMAP-Rule" id="MF_01987"/>
    </source>
</evidence>
<dbReference type="InterPro" id="IPR029056">
    <property type="entry name" value="Ribokinase-like"/>
</dbReference>
<feature type="binding site" evidence="9">
    <location>
        <position position="233"/>
    </location>
    <ligand>
        <name>K(+)</name>
        <dbReference type="ChEBI" id="CHEBI:29103"/>
    </ligand>
</feature>
<comment type="caution">
    <text evidence="9">Lacks conserved residue(s) required for the propagation of feature annotation.</text>
</comment>
<comment type="caution">
    <text evidence="11">The sequence shown here is derived from an EMBL/GenBank/DDBJ whole genome shotgun (WGS) entry which is preliminary data.</text>
</comment>
<dbReference type="InterPro" id="IPR011877">
    <property type="entry name" value="Ribokinase"/>
</dbReference>
<evidence type="ECO:0000256" key="2">
    <source>
        <dbReference type="ARBA" id="ARBA00022723"/>
    </source>
</evidence>
<keyword evidence="8 9" id="KW-0119">Carbohydrate metabolism</keyword>
<feature type="binding site" evidence="9">
    <location>
        <begin position="236"/>
        <end position="237"/>
    </location>
    <ligand>
        <name>ATP</name>
        <dbReference type="ChEBI" id="CHEBI:30616"/>
    </ligand>
</feature>
<dbReference type="GO" id="GO:0046872">
    <property type="term" value="F:metal ion binding"/>
    <property type="evidence" value="ECO:0007669"/>
    <property type="project" value="UniProtKB-KW"/>
</dbReference>
<comment type="activity regulation">
    <text evidence="9">Activated by a monovalent cation that binds near, but not in, the active site. The most likely occupant of the site in vivo is potassium. Ion binding induces a conformational change that may alter substrate affinity.</text>
</comment>
<evidence type="ECO:0000256" key="5">
    <source>
        <dbReference type="ARBA" id="ARBA00022840"/>
    </source>
</evidence>
<evidence type="ECO:0000313" key="11">
    <source>
        <dbReference type="EMBL" id="GAB94114.1"/>
    </source>
</evidence>
<feature type="binding site" evidence="9">
    <location>
        <position position="142"/>
    </location>
    <ligand>
        <name>substrate</name>
    </ligand>
</feature>
<dbReference type="STRING" id="1184609.KILIM_003_00360"/>
<dbReference type="Gene3D" id="3.40.1190.20">
    <property type="match status" value="1"/>
</dbReference>
<keyword evidence="2 9" id="KW-0479">Metal-binding</keyword>
<dbReference type="PRINTS" id="PR00990">
    <property type="entry name" value="RIBOKINASE"/>
</dbReference>
<keyword evidence="7 9" id="KW-0630">Potassium</keyword>
<evidence type="ECO:0000256" key="6">
    <source>
        <dbReference type="ARBA" id="ARBA00022842"/>
    </source>
</evidence>
<evidence type="ECO:0000256" key="4">
    <source>
        <dbReference type="ARBA" id="ARBA00022777"/>
    </source>
</evidence>
<feature type="binding site" evidence="9">
    <location>
        <begin position="12"/>
        <end position="14"/>
    </location>
    <ligand>
        <name>substrate</name>
    </ligand>
</feature>
<comment type="pathway">
    <text evidence="9">Carbohydrate metabolism; D-ribose degradation; D-ribose 5-phosphate from beta-D-ribopyranose: step 2/2.</text>
</comment>
<keyword evidence="1 9" id="KW-0808">Transferase</keyword>